<dbReference type="Proteomes" id="UP001596161">
    <property type="component" value="Unassembled WGS sequence"/>
</dbReference>
<evidence type="ECO:0000256" key="1">
    <source>
        <dbReference type="SAM" id="Phobius"/>
    </source>
</evidence>
<feature type="transmembrane region" description="Helical" evidence="1">
    <location>
        <begin position="183"/>
        <end position="206"/>
    </location>
</feature>
<dbReference type="Pfam" id="PF12729">
    <property type="entry name" value="4HB_MCP_1"/>
    <property type="match status" value="1"/>
</dbReference>
<organism evidence="3 4">
    <name type="scientific">Adhaeribacter terreus</name>
    <dbReference type="NCBI Taxonomy" id="529703"/>
    <lineage>
        <taxon>Bacteria</taxon>
        <taxon>Pseudomonadati</taxon>
        <taxon>Bacteroidota</taxon>
        <taxon>Cytophagia</taxon>
        <taxon>Cytophagales</taxon>
        <taxon>Hymenobacteraceae</taxon>
        <taxon>Adhaeribacter</taxon>
    </lineage>
</organism>
<dbReference type="EMBL" id="JBHSKT010000003">
    <property type="protein sequence ID" value="MFC5270383.1"/>
    <property type="molecule type" value="Genomic_DNA"/>
</dbReference>
<name>A0ABW0E7Q3_9BACT</name>
<feature type="domain" description="Chemotaxis methyl-accepting receptor HlyB-like 4HB MCP" evidence="2">
    <location>
        <begin position="5"/>
        <end position="177"/>
    </location>
</feature>
<evidence type="ECO:0000313" key="3">
    <source>
        <dbReference type="EMBL" id="MFC5270383.1"/>
    </source>
</evidence>
<comment type="caution">
    <text evidence="3">The sequence shown here is derived from an EMBL/GenBank/DDBJ whole genome shotgun (WGS) entry which is preliminary data.</text>
</comment>
<dbReference type="InterPro" id="IPR024478">
    <property type="entry name" value="HlyB_4HB_MCP"/>
</dbReference>
<keyword evidence="4" id="KW-1185">Reference proteome</keyword>
<sequence length="221" mass="24853">MKWAFTIRQKNKAAFILGFVFLLVFAKNWYDERNVSELGNSFASVYEDRLVVEGYIYQLSDHLYQKKIMLDNCSNQENLNNLQAKIGEHNAAIHSLILNYEKTRLTEKETACFQDLKTNIAHIENLESKFLAGIGSASSETKTAMDKSYGSASGNLHQLSRIQLAEGKMLSERSKKMVAGSSILTQFELVILIGIGLLIQGLIFAAKSTKPKKPQQHFSLN</sequence>
<reference evidence="4" key="1">
    <citation type="journal article" date="2019" name="Int. J. Syst. Evol. Microbiol.">
        <title>The Global Catalogue of Microorganisms (GCM) 10K type strain sequencing project: providing services to taxonomists for standard genome sequencing and annotation.</title>
        <authorList>
            <consortium name="The Broad Institute Genomics Platform"/>
            <consortium name="The Broad Institute Genome Sequencing Center for Infectious Disease"/>
            <person name="Wu L."/>
            <person name="Ma J."/>
        </authorList>
    </citation>
    <scope>NUCLEOTIDE SEQUENCE [LARGE SCALE GENOMIC DNA]</scope>
    <source>
        <strain evidence="4">KACC 12602</strain>
    </source>
</reference>
<keyword evidence="1" id="KW-0472">Membrane</keyword>
<accession>A0ABW0E7Q3</accession>
<gene>
    <name evidence="3" type="ORF">ACFPIB_07175</name>
</gene>
<proteinExistence type="predicted"/>
<keyword evidence="1" id="KW-1133">Transmembrane helix</keyword>
<protein>
    <submittedName>
        <fullName evidence="3">MCP four helix bundle domain-containing protein</fullName>
    </submittedName>
</protein>
<keyword evidence="1" id="KW-0812">Transmembrane</keyword>
<evidence type="ECO:0000259" key="2">
    <source>
        <dbReference type="Pfam" id="PF12729"/>
    </source>
</evidence>
<dbReference type="RefSeq" id="WP_378016754.1">
    <property type="nucleotide sequence ID" value="NZ_JBHSKT010000003.1"/>
</dbReference>
<evidence type="ECO:0000313" key="4">
    <source>
        <dbReference type="Proteomes" id="UP001596161"/>
    </source>
</evidence>